<feature type="domain" description="Helix-hairpin-helix DNA-binding motif class 1" evidence="1">
    <location>
        <begin position="119"/>
        <end position="138"/>
    </location>
</feature>
<organism evidence="2 3">
    <name type="scientific">Cellulomonas persica</name>
    <dbReference type="NCBI Taxonomy" id="76861"/>
    <lineage>
        <taxon>Bacteria</taxon>
        <taxon>Bacillati</taxon>
        <taxon>Actinomycetota</taxon>
        <taxon>Actinomycetes</taxon>
        <taxon>Micrococcales</taxon>
        <taxon>Cellulomonadaceae</taxon>
        <taxon>Cellulomonas</taxon>
    </lineage>
</organism>
<dbReference type="SMART" id="SM00278">
    <property type="entry name" value="HhH1"/>
    <property type="match status" value="1"/>
</dbReference>
<gene>
    <name evidence="2" type="ORF">CPE01_20600</name>
</gene>
<keyword evidence="3" id="KW-1185">Reference proteome</keyword>
<dbReference type="SUPFAM" id="SSF48150">
    <property type="entry name" value="DNA-glycosylase"/>
    <property type="match status" value="1"/>
</dbReference>
<sequence length="214" mass="22917">MQISERLEALLAPGDEPVAVAALRRYFAPLPAGGFTGAYFERLGGGGDRPDVANTFTSDDIVAVSMLSVPVPAAAALQLLEARGPELSDLLAKIPTDVAFAELTADEVGDVWPVRDAYRELLAVPGIGETTATKLLARKRPHLVPILDAVVTAELSVVKGRYWVPLHAWLTADGRAQHRRLEELRLAAGLGPEVSVLRVFDVLAWMLGSGYVNS</sequence>
<dbReference type="GO" id="GO:0003824">
    <property type="term" value="F:catalytic activity"/>
    <property type="evidence" value="ECO:0007669"/>
    <property type="project" value="InterPro"/>
</dbReference>
<accession>A0A510UUH6</accession>
<comment type="caution">
    <text evidence="2">The sequence shown here is derived from an EMBL/GenBank/DDBJ whole genome shotgun (WGS) entry which is preliminary data.</text>
</comment>
<dbReference type="OrthoDB" id="5178186at2"/>
<dbReference type="GO" id="GO:0006281">
    <property type="term" value="P:DNA repair"/>
    <property type="evidence" value="ECO:0007669"/>
    <property type="project" value="InterPro"/>
</dbReference>
<name>A0A510UUH6_9CELL</name>
<evidence type="ECO:0000259" key="1">
    <source>
        <dbReference type="SMART" id="SM00278"/>
    </source>
</evidence>
<dbReference type="AlphaFoldDB" id="A0A510UUH6"/>
<dbReference type="InterPro" id="IPR046275">
    <property type="entry name" value="DUF6308"/>
</dbReference>
<dbReference type="Proteomes" id="UP000321386">
    <property type="component" value="Unassembled WGS sequence"/>
</dbReference>
<evidence type="ECO:0000313" key="3">
    <source>
        <dbReference type="Proteomes" id="UP000321386"/>
    </source>
</evidence>
<protein>
    <recommendedName>
        <fullName evidence="1">Helix-hairpin-helix DNA-binding motif class 1 domain-containing protein</fullName>
    </recommendedName>
</protein>
<dbReference type="Pfam" id="PF19827">
    <property type="entry name" value="DUF6308"/>
    <property type="match status" value="1"/>
</dbReference>
<dbReference type="EMBL" id="BJUA01000009">
    <property type="protein sequence ID" value="GEK18327.1"/>
    <property type="molecule type" value="Genomic_DNA"/>
</dbReference>
<dbReference type="GO" id="GO:0003677">
    <property type="term" value="F:DNA binding"/>
    <property type="evidence" value="ECO:0007669"/>
    <property type="project" value="InterPro"/>
</dbReference>
<proteinExistence type="predicted"/>
<dbReference type="RefSeq" id="WP_146806566.1">
    <property type="nucleotide sequence ID" value="NZ_BJUA01000009.1"/>
</dbReference>
<dbReference type="InterPro" id="IPR011257">
    <property type="entry name" value="DNA_glycosylase"/>
</dbReference>
<dbReference type="InterPro" id="IPR003583">
    <property type="entry name" value="Hlx-hairpin-Hlx_DNA-bd_motif"/>
</dbReference>
<reference evidence="2 3" key="1">
    <citation type="submission" date="2019-07" db="EMBL/GenBank/DDBJ databases">
        <title>Whole genome shotgun sequence of Cellulomonas persica NBRC 101101.</title>
        <authorList>
            <person name="Hosoyama A."/>
            <person name="Uohara A."/>
            <person name="Ohji S."/>
            <person name="Ichikawa N."/>
        </authorList>
    </citation>
    <scope>NUCLEOTIDE SEQUENCE [LARGE SCALE GENOMIC DNA]</scope>
    <source>
        <strain evidence="2 3">NBRC 101101</strain>
    </source>
</reference>
<evidence type="ECO:0000313" key="2">
    <source>
        <dbReference type="EMBL" id="GEK18327.1"/>
    </source>
</evidence>